<dbReference type="RefSeq" id="WP_146523830.1">
    <property type="nucleotide sequence ID" value="NZ_CP151726.1"/>
</dbReference>
<evidence type="ECO:0000256" key="3">
    <source>
        <dbReference type="ARBA" id="ARBA00037131"/>
    </source>
</evidence>
<evidence type="ECO:0000256" key="2">
    <source>
        <dbReference type="ARBA" id="ARBA00022490"/>
    </source>
</evidence>
<dbReference type="Pfam" id="PF00582">
    <property type="entry name" value="Usp"/>
    <property type="match status" value="2"/>
</dbReference>
<evidence type="ECO:0000313" key="5">
    <source>
        <dbReference type="EMBL" id="TWT87786.1"/>
    </source>
</evidence>
<comment type="subcellular location">
    <subcellularLocation>
        <location evidence="1">Cytoplasm</location>
    </subcellularLocation>
</comment>
<dbReference type="EMBL" id="SJPN01000033">
    <property type="protein sequence ID" value="TWT87786.1"/>
    <property type="molecule type" value="Genomic_DNA"/>
</dbReference>
<protein>
    <submittedName>
        <fullName evidence="5">Universal stress protein E</fullName>
    </submittedName>
</protein>
<dbReference type="AlphaFoldDB" id="A0A5C5ZKZ0"/>
<gene>
    <name evidence="5" type="primary">uspE</name>
    <name evidence="5" type="ORF">Pla52n_70050</name>
</gene>
<dbReference type="GO" id="GO:0005737">
    <property type="term" value="C:cytoplasm"/>
    <property type="evidence" value="ECO:0007669"/>
    <property type="project" value="UniProtKB-SubCell"/>
</dbReference>
<evidence type="ECO:0000259" key="4">
    <source>
        <dbReference type="Pfam" id="PF00582"/>
    </source>
</evidence>
<keyword evidence="2" id="KW-0963">Cytoplasm</keyword>
<reference evidence="5 6" key="1">
    <citation type="submission" date="2019-02" db="EMBL/GenBank/DDBJ databases">
        <title>Deep-cultivation of Planctomycetes and their phenomic and genomic characterization uncovers novel biology.</title>
        <authorList>
            <person name="Wiegand S."/>
            <person name="Jogler M."/>
            <person name="Boedeker C."/>
            <person name="Pinto D."/>
            <person name="Vollmers J."/>
            <person name="Rivas-Marin E."/>
            <person name="Kohn T."/>
            <person name="Peeters S.H."/>
            <person name="Heuer A."/>
            <person name="Rast P."/>
            <person name="Oberbeckmann S."/>
            <person name="Bunk B."/>
            <person name="Jeske O."/>
            <person name="Meyerdierks A."/>
            <person name="Storesund J.E."/>
            <person name="Kallscheuer N."/>
            <person name="Luecker S."/>
            <person name="Lage O.M."/>
            <person name="Pohl T."/>
            <person name="Merkel B.J."/>
            <person name="Hornburger P."/>
            <person name="Mueller R.-W."/>
            <person name="Bruemmer F."/>
            <person name="Labrenz M."/>
            <person name="Spormann A.M."/>
            <person name="Op Den Camp H."/>
            <person name="Overmann J."/>
            <person name="Amann R."/>
            <person name="Jetten M.S.M."/>
            <person name="Mascher T."/>
            <person name="Medema M.H."/>
            <person name="Devos D.P."/>
            <person name="Kaster A.-K."/>
            <person name="Ovreas L."/>
            <person name="Rohde M."/>
            <person name="Galperin M.Y."/>
            <person name="Jogler C."/>
        </authorList>
    </citation>
    <scope>NUCLEOTIDE SEQUENCE [LARGE SCALE GENOMIC DNA]</scope>
    <source>
        <strain evidence="5 6">Pla52n</strain>
    </source>
</reference>
<dbReference type="CDD" id="cd00293">
    <property type="entry name" value="USP-like"/>
    <property type="match status" value="1"/>
</dbReference>
<dbReference type="SUPFAM" id="SSF52402">
    <property type="entry name" value="Adenine nucleotide alpha hydrolases-like"/>
    <property type="match status" value="2"/>
</dbReference>
<dbReference type="PANTHER" id="PTHR47892:SF1">
    <property type="entry name" value="UNIVERSAL STRESS PROTEIN E"/>
    <property type="match status" value="1"/>
</dbReference>
<feature type="domain" description="UspA" evidence="4">
    <location>
        <begin position="150"/>
        <end position="299"/>
    </location>
</feature>
<dbReference type="Gene3D" id="3.40.50.12370">
    <property type="match status" value="1"/>
</dbReference>
<dbReference type="InterPro" id="IPR006016">
    <property type="entry name" value="UspA"/>
</dbReference>
<proteinExistence type="predicted"/>
<accession>A0A5C5ZKZ0</accession>
<feature type="domain" description="UspA" evidence="4">
    <location>
        <begin position="4"/>
        <end position="143"/>
    </location>
</feature>
<comment type="function">
    <text evidence="3">Required for resistance to DNA-damaging agents.</text>
</comment>
<evidence type="ECO:0000256" key="1">
    <source>
        <dbReference type="ARBA" id="ARBA00004496"/>
    </source>
</evidence>
<dbReference type="OrthoDB" id="239260at2"/>
<organism evidence="5 6">
    <name type="scientific">Stieleria varia</name>
    <dbReference type="NCBI Taxonomy" id="2528005"/>
    <lineage>
        <taxon>Bacteria</taxon>
        <taxon>Pseudomonadati</taxon>
        <taxon>Planctomycetota</taxon>
        <taxon>Planctomycetia</taxon>
        <taxon>Pirellulales</taxon>
        <taxon>Pirellulaceae</taxon>
        <taxon>Stieleria</taxon>
    </lineage>
</organism>
<name>A0A5C5ZKZ0_9BACT</name>
<dbReference type="PANTHER" id="PTHR47892">
    <property type="entry name" value="UNIVERSAL STRESS PROTEIN E"/>
    <property type="match status" value="1"/>
</dbReference>
<evidence type="ECO:0000313" key="6">
    <source>
        <dbReference type="Proteomes" id="UP000320176"/>
    </source>
</evidence>
<comment type="caution">
    <text evidence="5">The sequence shown here is derived from an EMBL/GenBank/DDBJ whole genome shotgun (WGS) entry which is preliminary data.</text>
</comment>
<sequence length="315" mass="34205">MKRFKKLLVYTGTDQPEDAINHAIALAIENNATLTFMEVVKAMPRALGLMKEIAQPKEIEDLVVEDHRRKLLDRISAYSDIAIPIDVVVSVGDPATEIIREVLRNDHDLVVKSADGFTGAGRFFGSIARSLLRLCPCAVLLLKPALHGEFDNVLAAIDVDATDQSHQSLNESIVELSTQIAKQDNAKLHLVAAWEFLMEKPLRRRAGDAEVDAALEAHDASVRQAAKELLSHHGGEGIQVDLRIERGSASTVIRDSVEKTAADLLVMGTVCRTGVAGFLIGNTAETVLSNVTCSVLALKPQGFVCPIDLDDESEQ</sequence>
<keyword evidence="6" id="KW-1185">Reference proteome</keyword>
<dbReference type="Proteomes" id="UP000320176">
    <property type="component" value="Unassembled WGS sequence"/>
</dbReference>